<evidence type="ECO:0000256" key="3">
    <source>
        <dbReference type="ARBA" id="ARBA00023002"/>
    </source>
</evidence>
<reference evidence="7 8" key="1">
    <citation type="submission" date="2019-11" db="EMBL/GenBank/DDBJ databases">
        <title>Lactobacillus sp. nov. CRM56-3, isolated from fermented tea leaves.</title>
        <authorList>
            <person name="Phuengjayaem S."/>
            <person name="Tanasupawat S."/>
        </authorList>
    </citation>
    <scope>NUCLEOTIDE SEQUENCE [LARGE SCALE GENOMIC DNA]</scope>
    <source>
        <strain evidence="7 8">CRM56-3</strain>
    </source>
</reference>
<dbReference type="InterPro" id="IPR029510">
    <property type="entry name" value="Ald_DH_CS_GLU"/>
</dbReference>
<dbReference type="PANTHER" id="PTHR43217">
    <property type="entry name" value="SUCCINATE SEMIALDEHYDE DEHYDROGENASE [NAD(P)+] SAD"/>
    <property type="match status" value="1"/>
</dbReference>
<dbReference type="EMBL" id="WNJO01000016">
    <property type="protein sequence ID" value="MTV83088.1"/>
    <property type="molecule type" value="Genomic_DNA"/>
</dbReference>
<dbReference type="GO" id="GO:0004030">
    <property type="term" value="F:aldehyde dehydrogenase [NAD(P)+] activity"/>
    <property type="evidence" value="ECO:0007669"/>
    <property type="project" value="InterPro"/>
</dbReference>
<dbReference type="InterPro" id="IPR016163">
    <property type="entry name" value="Ald_DH_C"/>
</dbReference>
<dbReference type="Gene3D" id="3.40.605.10">
    <property type="entry name" value="Aldehyde Dehydrogenase, Chain A, domain 1"/>
    <property type="match status" value="1"/>
</dbReference>
<comment type="similarity">
    <text evidence="1 5">Belongs to the aldehyde dehydrogenase family.</text>
</comment>
<keyword evidence="2" id="KW-0521">NADP</keyword>
<evidence type="ECO:0000256" key="2">
    <source>
        <dbReference type="ARBA" id="ARBA00022857"/>
    </source>
</evidence>
<dbReference type="Pfam" id="PF00171">
    <property type="entry name" value="Aldedh"/>
    <property type="match status" value="1"/>
</dbReference>
<evidence type="ECO:0000313" key="7">
    <source>
        <dbReference type="EMBL" id="MTV83088.1"/>
    </source>
</evidence>
<dbReference type="Gene3D" id="3.40.309.10">
    <property type="entry name" value="Aldehyde Dehydrogenase, Chain A, domain 2"/>
    <property type="match status" value="1"/>
</dbReference>
<keyword evidence="8" id="KW-1185">Reference proteome</keyword>
<evidence type="ECO:0000259" key="6">
    <source>
        <dbReference type="Pfam" id="PF00171"/>
    </source>
</evidence>
<evidence type="ECO:0000313" key="8">
    <source>
        <dbReference type="Proteomes" id="UP000466388"/>
    </source>
</evidence>
<gene>
    <name evidence="7" type="ORF">GM612_10720</name>
</gene>
<organism evidence="7 8">
    <name type="scientific">Secundilactobacillus folii</name>
    <dbReference type="NCBI Taxonomy" id="2678357"/>
    <lineage>
        <taxon>Bacteria</taxon>
        <taxon>Bacillati</taxon>
        <taxon>Bacillota</taxon>
        <taxon>Bacilli</taxon>
        <taxon>Lactobacillales</taxon>
        <taxon>Lactobacillaceae</taxon>
        <taxon>Secundilactobacillus</taxon>
    </lineage>
</organism>
<feature type="active site" evidence="4">
    <location>
        <position position="229"/>
    </location>
</feature>
<dbReference type="PROSITE" id="PS00687">
    <property type="entry name" value="ALDEHYDE_DEHYDR_GLU"/>
    <property type="match status" value="1"/>
</dbReference>
<dbReference type="InterPro" id="IPR044148">
    <property type="entry name" value="ALDH_GabD1-like"/>
</dbReference>
<dbReference type="InterPro" id="IPR016161">
    <property type="entry name" value="Ald_DH/histidinol_DH"/>
</dbReference>
<dbReference type="RefSeq" id="WP_155432348.1">
    <property type="nucleotide sequence ID" value="NZ_WNJO01000016.1"/>
</dbReference>
<dbReference type="InterPro" id="IPR015590">
    <property type="entry name" value="Aldehyde_DH_dom"/>
</dbReference>
<dbReference type="Proteomes" id="UP000466388">
    <property type="component" value="Unassembled WGS sequence"/>
</dbReference>
<sequence length="479" mass="51740">MAYATINPYNNEVVKEYPYATEEELQAALATGHALYKKNRKQPIAERAKILHNVAAKLREHSDELARACTIDMGKLLRESEGEVELVAIIADWFADHGEEIIAPEKVDTIATGQAEIRHSATGIVMMVEPWNFPYYQIMRVFAPNFIVGNPMILKHAANTPASAQMFADVVKEAGAPDGALTNLFLSYDQVTEAIEDPRVQGVALTGSERGGTAVAGAAGKNLKKNTMELGGMDPFIVLGDANMDDVNNIAWRARLYNTGQVCTSSKRFIVMDNVYDQFVDALKDKFSKVVPGDPLDPGTSLAPMNKASAKAKLQKQVDAAVEAGATVAYGNKPIDLPGQFFMPTILTDIDKNNPAYSQELFGPVACVYKVHSEEEAIDLANDNPYGLGGIVFSGNADHGAEVAAQIETGMVFVNNFMSTLPELPFGGVKLSGYGREMSHIGEMAFTNDQLIVKADKPNMDNLAGGLVATDPAPEPQHS</sequence>
<accession>A0A7X2XWW3</accession>
<dbReference type="InterPro" id="IPR016162">
    <property type="entry name" value="Ald_DH_N"/>
</dbReference>
<dbReference type="SUPFAM" id="SSF53720">
    <property type="entry name" value="ALDH-like"/>
    <property type="match status" value="1"/>
</dbReference>
<evidence type="ECO:0000256" key="1">
    <source>
        <dbReference type="ARBA" id="ARBA00009986"/>
    </source>
</evidence>
<proteinExistence type="inferred from homology"/>
<dbReference type="GO" id="GO:0004777">
    <property type="term" value="F:succinate-semialdehyde dehydrogenase (NAD+) activity"/>
    <property type="evidence" value="ECO:0007669"/>
    <property type="project" value="TreeGrafter"/>
</dbReference>
<comment type="caution">
    <text evidence="7">The sequence shown here is derived from an EMBL/GenBank/DDBJ whole genome shotgun (WGS) entry which is preliminary data.</text>
</comment>
<dbReference type="FunFam" id="3.40.309.10:FF:000009">
    <property type="entry name" value="Aldehyde dehydrogenase A"/>
    <property type="match status" value="1"/>
</dbReference>
<protein>
    <submittedName>
        <fullName evidence="7">Aldehyde dehydrogenase family protein</fullName>
    </submittedName>
</protein>
<feature type="domain" description="Aldehyde dehydrogenase" evidence="6">
    <location>
        <begin position="3"/>
        <end position="449"/>
    </location>
</feature>
<evidence type="ECO:0000256" key="5">
    <source>
        <dbReference type="RuleBase" id="RU003345"/>
    </source>
</evidence>
<dbReference type="FunFam" id="3.40.605.10:FF:000012">
    <property type="entry name" value="NAD-dependent succinate-semialdehyde dehydrogenase"/>
    <property type="match status" value="1"/>
</dbReference>
<dbReference type="PANTHER" id="PTHR43217:SF2">
    <property type="entry name" value="SUCCINATE-SEMIALDEHYDE DEHYDROGENASE [NADP(+)]"/>
    <property type="match status" value="1"/>
</dbReference>
<dbReference type="InterPro" id="IPR047110">
    <property type="entry name" value="GABD/Sad-like"/>
</dbReference>
<dbReference type="AlphaFoldDB" id="A0A7X2XWW3"/>
<evidence type="ECO:0000256" key="4">
    <source>
        <dbReference type="PROSITE-ProRule" id="PRU10007"/>
    </source>
</evidence>
<name>A0A7X2XWW3_9LACO</name>
<keyword evidence="3 5" id="KW-0560">Oxidoreductase</keyword>
<dbReference type="CDD" id="cd07100">
    <property type="entry name" value="ALDH_SSADH1_GabD1"/>
    <property type="match status" value="1"/>
</dbReference>